<reference evidence="5" key="1">
    <citation type="submission" date="2025-08" db="UniProtKB">
        <authorList>
            <consortium name="RefSeq"/>
        </authorList>
    </citation>
    <scope>IDENTIFICATION</scope>
</reference>
<evidence type="ECO:0000256" key="1">
    <source>
        <dbReference type="ARBA" id="ARBA00007797"/>
    </source>
</evidence>
<evidence type="ECO:0000313" key="4">
    <source>
        <dbReference type="Proteomes" id="UP000694867"/>
    </source>
</evidence>
<dbReference type="PANTHER" id="PTHR12048:SF0">
    <property type="entry name" value="CCAAT_ENHANCER-BINDING PROTEIN ZETA"/>
    <property type="match status" value="1"/>
</dbReference>
<accession>A0AAJ7L6F0</accession>
<dbReference type="RefSeq" id="XP_018495344.1">
    <property type="nucleotide sequence ID" value="XM_018639828.1"/>
</dbReference>
<comment type="similarity">
    <text evidence="1">Belongs to the CBF/MAK21 family.</text>
</comment>
<evidence type="ECO:0000256" key="2">
    <source>
        <dbReference type="SAM" id="MobiDB-lite"/>
    </source>
</evidence>
<feature type="region of interest" description="Disordered" evidence="2">
    <location>
        <begin position="783"/>
        <end position="828"/>
    </location>
</feature>
<dbReference type="Pfam" id="PF03914">
    <property type="entry name" value="CBF"/>
    <property type="match status" value="1"/>
</dbReference>
<feature type="region of interest" description="Disordered" evidence="2">
    <location>
        <begin position="653"/>
        <end position="731"/>
    </location>
</feature>
<dbReference type="PANTHER" id="PTHR12048">
    <property type="entry name" value="CCAAT-BINDING FACTOR-RELATED"/>
    <property type="match status" value="1"/>
</dbReference>
<feature type="region of interest" description="Disordered" evidence="2">
    <location>
        <begin position="599"/>
        <end position="618"/>
    </location>
</feature>
<dbReference type="SUPFAM" id="SSF48371">
    <property type="entry name" value="ARM repeat"/>
    <property type="match status" value="1"/>
</dbReference>
<evidence type="ECO:0000313" key="5">
    <source>
        <dbReference type="RefSeq" id="XP_018495344.1"/>
    </source>
</evidence>
<dbReference type="InterPro" id="IPR040155">
    <property type="entry name" value="CEBPZ/Mak21-like"/>
</dbReference>
<dbReference type="InterPro" id="IPR005612">
    <property type="entry name" value="CCAAT-binding_factor"/>
</dbReference>
<name>A0AAJ7L6F0_9ACAR</name>
<dbReference type="InterPro" id="IPR016024">
    <property type="entry name" value="ARM-type_fold"/>
</dbReference>
<sequence length="828" mass="95124">MNKLLVRPTTRWYEQVPSPPDRCSINENLVQKLSQECLRLLEEEAPLYQSYKEQSAAKSDFRWIEMVRKKGSLQDRTAAYTLLIQDSPVHNVESLDTLIQWVSPKGKRECFLALDALVDIFVQYLLPPSRKLVPFENRPLDKLDMTKKTDRSRCVLWYFEGQLKKKYMRFLENIEKLGYDKVEASKSKTVKTLFTLLCENPEQEQFLLTRLVNKFGDPMRKIAAKTSHVLSELTNKHPAMKPVVLSEVESLVFRKNISPKAQYYALCYLSTVVLSNDEYDLAYKLVQIYLNFFKLCVKEGEADTKLMSVLLTGINRAHPFCATDQELISRENEDVLFRLIYMASLPIAIQCLMLLFQVLSKKNSGLTSRFYSALYKKIQDPAVAVTHHQLMMFNLVYKAVKRDQEKTRVIAFIKRMLQLCLTYPPNLACSMLLVVSHILKERPNMLLNYPKEPKIVEGVQINPKEVNRKYDSHTDNPLKAGAERTLCYELYALSKHYHPSVSLFATEILNHTEKGVEYYGDPLKDFSLMHFLDRFVYRNPKAQSHDAHDKIFGRAQEYHPKGIRSMPVGSAAYMNRHEKAIPVDEAFLYKYFVETGRRTDGSGVNQRRGGTEMQDLDSDEADEFLGDIDNHMDFDDDPEDDFYSEFKDGKKKLVKSSEDASDGDESEEFEEGMGDDSSDGGDVPMDDDNSEYDAEEEDEDDEDNFEDEEFGGKPKGKLNKTSKKNHKVGEEDLATEKLGEIFESNRVGDSASLNAMSATTRASNKVSDMKQLEWERKRHYQLFGNKKSKVSQRLKKGRGFKKHNGKNKQSSSVIKLSTGKKRGGKKSK</sequence>
<dbReference type="KEGG" id="goe:100903843"/>
<organism evidence="4 5">
    <name type="scientific">Galendromus occidentalis</name>
    <name type="common">western predatory mite</name>
    <dbReference type="NCBI Taxonomy" id="34638"/>
    <lineage>
        <taxon>Eukaryota</taxon>
        <taxon>Metazoa</taxon>
        <taxon>Ecdysozoa</taxon>
        <taxon>Arthropoda</taxon>
        <taxon>Chelicerata</taxon>
        <taxon>Arachnida</taxon>
        <taxon>Acari</taxon>
        <taxon>Parasitiformes</taxon>
        <taxon>Mesostigmata</taxon>
        <taxon>Gamasina</taxon>
        <taxon>Phytoseioidea</taxon>
        <taxon>Phytoseiidae</taxon>
        <taxon>Typhlodrominae</taxon>
        <taxon>Galendromus</taxon>
    </lineage>
</organism>
<feature type="compositionally biased region" description="Acidic residues" evidence="2">
    <location>
        <begin position="659"/>
        <end position="709"/>
    </location>
</feature>
<feature type="compositionally biased region" description="Basic residues" evidence="2">
    <location>
        <begin position="818"/>
        <end position="828"/>
    </location>
</feature>
<gene>
    <name evidence="5" type="primary">LOC100903843</name>
</gene>
<feature type="compositionally biased region" description="Basic residues" evidence="2">
    <location>
        <begin position="786"/>
        <end position="806"/>
    </location>
</feature>
<dbReference type="GO" id="GO:0005634">
    <property type="term" value="C:nucleus"/>
    <property type="evidence" value="ECO:0007669"/>
    <property type="project" value="UniProtKB-ARBA"/>
</dbReference>
<feature type="domain" description="CCAAT-binding factor" evidence="3">
    <location>
        <begin position="348"/>
        <end position="505"/>
    </location>
</feature>
<dbReference type="AlphaFoldDB" id="A0AAJ7L6F0"/>
<dbReference type="GeneID" id="100903843"/>
<keyword evidence="4" id="KW-1185">Reference proteome</keyword>
<proteinExistence type="inferred from homology"/>
<dbReference type="CTD" id="39240"/>
<evidence type="ECO:0000259" key="3">
    <source>
        <dbReference type="Pfam" id="PF03914"/>
    </source>
</evidence>
<protein>
    <submittedName>
        <fullName evidence="5">CCAAT/enhancer-binding protein zeta</fullName>
    </submittedName>
</protein>
<feature type="compositionally biased region" description="Basic residues" evidence="2">
    <location>
        <begin position="714"/>
        <end position="726"/>
    </location>
</feature>
<dbReference type="Proteomes" id="UP000694867">
    <property type="component" value="Unplaced"/>
</dbReference>